<evidence type="ECO:0000259" key="5">
    <source>
        <dbReference type="Pfam" id="PF00171"/>
    </source>
</evidence>
<feature type="domain" description="Aldehyde dehydrogenase" evidence="5">
    <location>
        <begin position="41"/>
        <end position="489"/>
    </location>
</feature>
<protein>
    <submittedName>
        <fullName evidence="6">Aldehyde dehydrogenase family protein</fullName>
    </submittedName>
</protein>
<dbReference type="InterPro" id="IPR015590">
    <property type="entry name" value="Aldehyde_DH_dom"/>
</dbReference>
<evidence type="ECO:0000256" key="1">
    <source>
        <dbReference type="ARBA" id="ARBA00009986"/>
    </source>
</evidence>
<dbReference type="Gene3D" id="3.40.605.10">
    <property type="entry name" value="Aldehyde Dehydrogenase, Chain A, domain 1"/>
    <property type="match status" value="1"/>
</dbReference>
<comment type="similarity">
    <text evidence="1 4">Belongs to the aldehyde dehydrogenase family.</text>
</comment>
<dbReference type="InterPro" id="IPR016163">
    <property type="entry name" value="Ald_DH_C"/>
</dbReference>
<evidence type="ECO:0000256" key="4">
    <source>
        <dbReference type="RuleBase" id="RU003345"/>
    </source>
</evidence>
<dbReference type="Gene3D" id="3.40.309.10">
    <property type="entry name" value="Aldehyde Dehydrogenase, Chain A, domain 2"/>
    <property type="match status" value="1"/>
</dbReference>
<dbReference type="AlphaFoldDB" id="A0AAU3I8L8"/>
<dbReference type="PANTHER" id="PTHR42804">
    <property type="entry name" value="ALDEHYDE DEHYDROGENASE"/>
    <property type="match status" value="1"/>
</dbReference>
<evidence type="ECO:0000313" key="6">
    <source>
        <dbReference type="EMBL" id="WTZ14054.1"/>
    </source>
</evidence>
<organism evidence="6">
    <name type="scientific">Streptomyces sp. NBC_01393</name>
    <dbReference type="NCBI Taxonomy" id="2903851"/>
    <lineage>
        <taxon>Bacteria</taxon>
        <taxon>Bacillati</taxon>
        <taxon>Actinomycetota</taxon>
        <taxon>Actinomycetes</taxon>
        <taxon>Kitasatosporales</taxon>
        <taxon>Streptomycetaceae</taxon>
        <taxon>Streptomyces</taxon>
    </lineage>
</organism>
<dbReference type="InterPro" id="IPR016161">
    <property type="entry name" value="Ald_DH/histidinol_DH"/>
</dbReference>
<name>A0AAU3I8L8_9ACTN</name>
<proteinExistence type="inferred from homology"/>
<evidence type="ECO:0000256" key="2">
    <source>
        <dbReference type="ARBA" id="ARBA00023002"/>
    </source>
</evidence>
<evidence type="ECO:0000256" key="3">
    <source>
        <dbReference type="PROSITE-ProRule" id="PRU10007"/>
    </source>
</evidence>
<dbReference type="PANTHER" id="PTHR42804:SF1">
    <property type="entry name" value="ALDEHYDE DEHYDROGENASE-RELATED"/>
    <property type="match status" value="1"/>
</dbReference>
<dbReference type="SUPFAM" id="SSF53720">
    <property type="entry name" value="ALDH-like"/>
    <property type="match status" value="1"/>
</dbReference>
<reference evidence="6" key="1">
    <citation type="submission" date="2022-10" db="EMBL/GenBank/DDBJ databases">
        <title>The complete genomes of actinobacterial strains from the NBC collection.</title>
        <authorList>
            <person name="Joergensen T.S."/>
            <person name="Alvarez Arevalo M."/>
            <person name="Sterndorff E.B."/>
            <person name="Faurdal D."/>
            <person name="Vuksanovic O."/>
            <person name="Mourched A.-S."/>
            <person name="Charusanti P."/>
            <person name="Shaw S."/>
            <person name="Blin K."/>
            <person name="Weber T."/>
        </authorList>
    </citation>
    <scope>NUCLEOTIDE SEQUENCE</scope>
    <source>
        <strain evidence="6">NBC_01393</strain>
    </source>
</reference>
<dbReference type="GO" id="GO:0016620">
    <property type="term" value="F:oxidoreductase activity, acting on the aldehyde or oxo group of donors, NAD or NADP as acceptor"/>
    <property type="evidence" value="ECO:0007669"/>
    <property type="project" value="InterPro"/>
</dbReference>
<dbReference type="Pfam" id="PF00171">
    <property type="entry name" value="Aldedh"/>
    <property type="match status" value="1"/>
</dbReference>
<dbReference type="PROSITE" id="PS00687">
    <property type="entry name" value="ALDEHYDE_DEHYDR_GLU"/>
    <property type="match status" value="1"/>
</dbReference>
<dbReference type="InterPro" id="IPR029510">
    <property type="entry name" value="Ald_DH_CS_GLU"/>
</dbReference>
<sequence length="514" mass="52085">MNTPATEDATENTGAVDLEETADLVDGRWEACRDRLGPLLENPATGATVRPALGSSAARAEQALAAADSLHSAGTWASLADTVRADALDSAAAAVEERVETIVRAESFATGVPLAQTSGLGVIVGGAFRLAAARLRAGVLRSEVLRPDGRAVEVRRAPLGPALCVVPYNAPAPMAAHKAASALAAGCPVIVKAPELAPYGTQLLVRAAAEGLAAAGAPPGVLQLLHGDGRIGARLVADARVRVVSFTGGTAAGRAVGAVCGQGLKPVQLELGGNNPLVVMPDANPAVAARLAAELLTTLNGQWCRALGRLIVPSAMMSALLTDIGAALADVKAGAPFDAATGYGPLAHSSHHRRVTAALDALVAAGGTPHTFTEIPGTGSFLAPVLLTGVPEQAARKEVFGPVATVHAYDDEDEAVALANSTGYGLEGYVAGTDEEAALAVARRIRAGEVKVNGSSLMSLHLDTPRPAWGLSGLVDEGTDETLLHFTGSRVTGVEAAFALHTGQGPGTATERSR</sequence>
<accession>A0AAU3I8L8</accession>
<dbReference type="InterPro" id="IPR016162">
    <property type="entry name" value="Ald_DH_N"/>
</dbReference>
<gene>
    <name evidence="6" type="ORF">OG699_42535</name>
</gene>
<dbReference type="EMBL" id="CP109546">
    <property type="protein sequence ID" value="WTZ14054.1"/>
    <property type="molecule type" value="Genomic_DNA"/>
</dbReference>
<keyword evidence="2 4" id="KW-0560">Oxidoreductase</keyword>
<feature type="active site" evidence="3">
    <location>
        <position position="270"/>
    </location>
</feature>